<keyword evidence="2" id="KW-1185">Reference proteome</keyword>
<dbReference type="AlphaFoldDB" id="A0AAE1JSA6"/>
<comment type="caution">
    <text evidence="1">The sequence shown here is derived from an EMBL/GenBank/DDBJ whole genome shotgun (WGS) entry which is preliminary data.</text>
</comment>
<accession>A0AAE1JSA6</accession>
<protein>
    <submittedName>
        <fullName evidence="1">Uncharacterized protein</fullName>
    </submittedName>
</protein>
<reference evidence="1" key="1">
    <citation type="submission" date="2023-10" db="EMBL/GenBank/DDBJ databases">
        <title>Chromosome-level genome of the transformable northern wattle, Acacia crassicarpa.</title>
        <authorList>
            <person name="Massaro I."/>
            <person name="Sinha N.R."/>
            <person name="Poethig S."/>
            <person name="Leichty A.R."/>
        </authorList>
    </citation>
    <scope>NUCLEOTIDE SEQUENCE</scope>
    <source>
        <strain evidence="1">Acra3RX</strain>
        <tissue evidence="1">Leaf</tissue>
    </source>
</reference>
<dbReference type="EMBL" id="JAWXYG010000004">
    <property type="protein sequence ID" value="KAK4275910.1"/>
    <property type="molecule type" value="Genomic_DNA"/>
</dbReference>
<name>A0AAE1JSA6_9FABA</name>
<dbReference type="Proteomes" id="UP001293593">
    <property type="component" value="Unassembled WGS sequence"/>
</dbReference>
<sequence>MRAPVPPVNGFMAATMVPRENNEPKKVTPTWVNPGLKIQCTDGTFSGGPMFSSCHIGAGLLGVAAPIAPRRNRRSEDKMLAKAILYADDEIFQRFIENILIDVTPAVLEAREYGRCRF</sequence>
<evidence type="ECO:0000313" key="2">
    <source>
        <dbReference type="Proteomes" id="UP001293593"/>
    </source>
</evidence>
<organism evidence="1 2">
    <name type="scientific">Acacia crassicarpa</name>
    <name type="common">northern wattle</name>
    <dbReference type="NCBI Taxonomy" id="499986"/>
    <lineage>
        <taxon>Eukaryota</taxon>
        <taxon>Viridiplantae</taxon>
        <taxon>Streptophyta</taxon>
        <taxon>Embryophyta</taxon>
        <taxon>Tracheophyta</taxon>
        <taxon>Spermatophyta</taxon>
        <taxon>Magnoliopsida</taxon>
        <taxon>eudicotyledons</taxon>
        <taxon>Gunneridae</taxon>
        <taxon>Pentapetalae</taxon>
        <taxon>rosids</taxon>
        <taxon>fabids</taxon>
        <taxon>Fabales</taxon>
        <taxon>Fabaceae</taxon>
        <taxon>Caesalpinioideae</taxon>
        <taxon>mimosoid clade</taxon>
        <taxon>Acacieae</taxon>
        <taxon>Acacia</taxon>
    </lineage>
</organism>
<evidence type="ECO:0000313" key="1">
    <source>
        <dbReference type="EMBL" id="KAK4275910.1"/>
    </source>
</evidence>
<proteinExistence type="predicted"/>
<gene>
    <name evidence="1" type="ORF">QN277_018920</name>
</gene>